<protein>
    <recommendedName>
        <fullName evidence="3">Lipoprotein</fullName>
    </recommendedName>
</protein>
<evidence type="ECO:0000313" key="2">
    <source>
        <dbReference type="Proteomes" id="UP000199577"/>
    </source>
</evidence>
<dbReference type="RefSeq" id="WP_090971218.1">
    <property type="nucleotide sequence ID" value="NZ_FOLL01000002.1"/>
</dbReference>
<proteinExistence type="predicted"/>
<dbReference type="PROSITE" id="PS51257">
    <property type="entry name" value="PROKAR_LIPOPROTEIN"/>
    <property type="match status" value="1"/>
</dbReference>
<gene>
    <name evidence="1" type="ORF">SAMN05421747_102105</name>
</gene>
<accession>A0A1I1EZ87</accession>
<organism evidence="1 2">
    <name type="scientific">Parapedobacter composti</name>
    <dbReference type="NCBI Taxonomy" id="623281"/>
    <lineage>
        <taxon>Bacteria</taxon>
        <taxon>Pseudomonadati</taxon>
        <taxon>Bacteroidota</taxon>
        <taxon>Sphingobacteriia</taxon>
        <taxon>Sphingobacteriales</taxon>
        <taxon>Sphingobacteriaceae</taxon>
        <taxon>Parapedobacter</taxon>
    </lineage>
</organism>
<evidence type="ECO:0000313" key="1">
    <source>
        <dbReference type="EMBL" id="SFB91972.1"/>
    </source>
</evidence>
<dbReference type="OrthoDB" id="790028at2"/>
<dbReference type="Proteomes" id="UP000199577">
    <property type="component" value="Unassembled WGS sequence"/>
</dbReference>
<evidence type="ECO:0008006" key="3">
    <source>
        <dbReference type="Google" id="ProtNLM"/>
    </source>
</evidence>
<sequence length="210" mass="23368">MQQLWKQSRKITLLLIVAALGVGGCSKDDDEGIEPDINPTNSLVYKGHTYRLNDAGYSDYGFDGSHYNQEFYLFQFAEDDDDNVPVHLFLDLYSASEQTFRQGIFSFADYEAEDVTGKHYFDDGYLILNMRISSEDADEIAFISGGTVKVAGSGNNYKIEFDLMMNNGESVKGSYGGTFERVAPHAAQSGVQGKVSQWMQKAGPVSRLFN</sequence>
<dbReference type="STRING" id="623281.SAMN05421747_102105"/>
<keyword evidence="2" id="KW-1185">Reference proteome</keyword>
<reference evidence="1 2" key="1">
    <citation type="submission" date="2016-10" db="EMBL/GenBank/DDBJ databases">
        <authorList>
            <person name="de Groot N.N."/>
        </authorList>
    </citation>
    <scope>NUCLEOTIDE SEQUENCE [LARGE SCALE GENOMIC DNA]</scope>
    <source>
        <strain evidence="1 2">DSM 22900</strain>
    </source>
</reference>
<dbReference type="AlphaFoldDB" id="A0A1I1EZ87"/>
<dbReference type="EMBL" id="FOLL01000002">
    <property type="protein sequence ID" value="SFB91972.1"/>
    <property type="molecule type" value="Genomic_DNA"/>
</dbReference>
<name>A0A1I1EZ87_9SPHI</name>